<sequence>MQTPVRDARNYRLARELGAMEKEQQRDRQIGQPIECHGRTTLARQHAGGDDRGNQAKGEVVGQEATQGHGCRHREAGMALFHRAPIDKSNNFIVFIDT</sequence>
<name>A0ABQ1GPJ1_9GAMM</name>
<protein>
    <submittedName>
        <fullName evidence="2">Uncharacterized protein</fullName>
    </submittedName>
</protein>
<keyword evidence="3" id="KW-1185">Reference proteome</keyword>
<gene>
    <name evidence="2" type="ORF">GCM10010981_41390</name>
</gene>
<accession>A0ABQ1GPJ1</accession>
<organism evidence="2 3">
    <name type="scientific">Dyella nitratireducens</name>
    <dbReference type="NCBI Taxonomy" id="1849580"/>
    <lineage>
        <taxon>Bacteria</taxon>
        <taxon>Pseudomonadati</taxon>
        <taxon>Pseudomonadota</taxon>
        <taxon>Gammaproteobacteria</taxon>
        <taxon>Lysobacterales</taxon>
        <taxon>Rhodanobacteraceae</taxon>
        <taxon>Dyella</taxon>
    </lineage>
</organism>
<reference evidence="3" key="1">
    <citation type="journal article" date="2019" name="Int. J. Syst. Evol. Microbiol.">
        <title>The Global Catalogue of Microorganisms (GCM) 10K type strain sequencing project: providing services to taxonomists for standard genome sequencing and annotation.</title>
        <authorList>
            <consortium name="The Broad Institute Genomics Platform"/>
            <consortium name="The Broad Institute Genome Sequencing Center for Infectious Disease"/>
            <person name="Wu L."/>
            <person name="Ma J."/>
        </authorList>
    </citation>
    <scope>NUCLEOTIDE SEQUENCE [LARGE SCALE GENOMIC DNA]</scope>
    <source>
        <strain evidence="3">CGMCC 1.15439</strain>
    </source>
</reference>
<comment type="caution">
    <text evidence="2">The sequence shown here is derived from an EMBL/GenBank/DDBJ whole genome shotgun (WGS) entry which is preliminary data.</text>
</comment>
<proteinExistence type="predicted"/>
<evidence type="ECO:0000313" key="3">
    <source>
        <dbReference type="Proteomes" id="UP000620046"/>
    </source>
</evidence>
<evidence type="ECO:0000256" key="1">
    <source>
        <dbReference type="SAM" id="MobiDB-lite"/>
    </source>
</evidence>
<evidence type="ECO:0000313" key="2">
    <source>
        <dbReference type="EMBL" id="GGA47924.1"/>
    </source>
</evidence>
<dbReference type="EMBL" id="BMJA01000005">
    <property type="protein sequence ID" value="GGA47924.1"/>
    <property type="molecule type" value="Genomic_DNA"/>
</dbReference>
<feature type="region of interest" description="Disordered" evidence="1">
    <location>
        <begin position="39"/>
        <end position="70"/>
    </location>
</feature>
<dbReference type="Proteomes" id="UP000620046">
    <property type="component" value="Unassembled WGS sequence"/>
</dbReference>